<keyword evidence="2" id="KW-1185">Reference proteome</keyword>
<proteinExistence type="predicted"/>
<gene>
    <name evidence="1" type="ORF">BIY37_07700</name>
</gene>
<reference evidence="1 2" key="1">
    <citation type="journal article" date="2016" name="Genome Announc.">
        <title>Draft Genome Sequence of the Anaerobic Ammonium-Oxidizing Bacterium 'Candidatus Brocadia sp. 40'.</title>
        <authorList>
            <person name="Ali M."/>
            <person name="Haroon M.F."/>
            <person name="Narita Y."/>
            <person name="Zhang L."/>
            <person name="Rangel Shaw D."/>
            <person name="Okabe S."/>
            <person name="Saikaly P.E."/>
        </authorList>
    </citation>
    <scope>NUCLEOTIDE SEQUENCE [LARGE SCALE GENOMIC DNA]</scope>
    <source>
        <strain evidence="1 2">40</strain>
    </source>
</reference>
<dbReference type="EMBL" id="MJUW02000082">
    <property type="protein sequence ID" value="OQD45581.1"/>
    <property type="molecule type" value="Genomic_DNA"/>
</dbReference>
<sequence>MPSMPTFIGYAAAVLSGSLFLNRINHALGYAVPGVGILYFTDANPVISIPAILQRVALLAAITTVFLSTSMSSVFIRPAIGMSPVGSFFDCRGEVADIRPESMLTCKGCLHLFFPTSLFNKISPPFP</sequence>
<comment type="caution">
    <text evidence="1">The sequence shown here is derived from an EMBL/GenBank/DDBJ whole genome shotgun (WGS) entry which is preliminary data.</text>
</comment>
<evidence type="ECO:0000313" key="1">
    <source>
        <dbReference type="EMBL" id="OQD45581.1"/>
    </source>
</evidence>
<dbReference type="Proteomes" id="UP000242219">
    <property type="component" value="Unassembled WGS sequence"/>
</dbReference>
<organism evidence="1 2">
    <name type="scientific">Candidatus Brocadia sapporoensis</name>
    <dbReference type="NCBI Taxonomy" id="392547"/>
    <lineage>
        <taxon>Bacteria</taxon>
        <taxon>Pseudomonadati</taxon>
        <taxon>Planctomycetota</taxon>
        <taxon>Candidatus Brocadiia</taxon>
        <taxon>Candidatus Brocadiales</taxon>
        <taxon>Candidatus Brocadiaceae</taxon>
        <taxon>Candidatus Brocadia</taxon>
    </lineage>
</organism>
<evidence type="ECO:0000313" key="2">
    <source>
        <dbReference type="Proteomes" id="UP000242219"/>
    </source>
</evidence>
<protein>
    <submittedName>
        <fullName evidence="1">Uncharacterized protein</fullName>
    </submittedName>
</protein>
<name>A0A1V6LZL4_9BACT</name>
<accession>A0A1V6LZL4</accession>
<dbReference type="AlphaFoldDB" id="A0A1V6LZL4"/>